<evidence type="ECO:0000313" key="2">
    <source>
        <dbReference type="Proteomes" id="UP000032633"/>
    </source>
</evidence>
<dbReference type="KEGG" id="pbj:VN24_21515"/>
<gene>
    <name evidence="1" type="ORF">VN24_21515</name>
</gene>
<sequence>MPHEIIWHGLNEGNQYSVTYMMQIPHCITLSMYEEARAKVEKNLRGQVIPETKFIEVDSILCAQKLHVGHYCDTKRTYQEIENYIAEQEYRIKGDRKEIYFTPAMQCHLPETWKTVVSIEIES</sequence>
<evidence type="ECO:0008006" key="3">
    <source>
        <dbReference type="Google" id="ProtNLM"/>
    </source>
</evidence>
<organism evidence="1 2">
    <name type="scientific">Paenibacillus beijingensis</name>
    <dbReference type="NCBI Taxonomy" id="1126833"/>
    <lineage>
        <taxon>Bacteria</taxon>
        <taxon>Bacillati</taxon>
        <taxon>Bacillota</taxon>
        <taxon>Bacilli</taxon>
        <taxon>Bacillales</taxon>
        <taxon>Paenibacillaceae</taxon>
        <taxon>Paenibacillus</taxon>
    </lineage>
</organism>
<dbReference type="EMBL" id="CP011058">
    <property type="protein sequence ID" value="AJY76677.1"/>
    <property type="molecule type" value="Genomic_DNA"/>
</dbReference>
<reference evidence="2" key="2">
    <citation type="submission" date="2015-03" db="EMBL/GenBank/DDBJ databases">
        <title>Genome sequence of Paenibacillus beijingensis strain DSM 24997T.</title>
        <authorList>
            <person name="Kwak Y."/>
            <person name="Shin J.-H."/>
        </authorList>
    </citation>
    <scope>NUCLEOTIDE SEQUENCE [LARGE SCALE GENOMIC DNA]</scope>
    <source>
        <strain evidence="2">DSM 24997</strain>
    </source>
</reference>
<keyword evidence="2" id="KW-1185">Reference proteome</keyword>
<dbReference type="PATRIC" id="fig|1126833.4.peg.4727"/>
<dbReference type="HOGENOM" id="CLU_2012994_0_0_9"/>
<dbReference type="InterPro" id="IPR011256">
    <property type="entry name" value="Reg_factor_effector_dom_sf"/>
</dbReference>
<reference evidence="1 2" key="1">
    <citation type="journal article" date="2015" name="J. Biotechnol.">
        <title>Complete genome sequence of Paenibacillus beijingensis 7188(T) (=DSM 24997(T)), a novel rhizobacterium from jujube garden soil.</title>
        <authorList>
            <person name="Kwak Y."/>
            <person name="Shin J.H."/>
        </authorList>
    </citation>
    <scope>NUCLEOTIDE SEQUENCE [LARGE SCALE GENOMIC DNA]</scope>
    <source>
        <strain evidence="1 2">DSM 24997</strain>
    </source>
</reference>
<dbReference type="Proteomes" id="UP000032633">
    <property type="component" value="Chromosome"/>
</dbReference>
<dbReference type="AlphaFoldDB" id="A0A0D5NNV9"/>
<proteinExistence type="predicted"/>
<accession>A0A0D5NNV9</accession>
<dbReference type="Gene3D" id="3.20.80.10">
    <property type="entry name" value="Regulatory factor, effector binding domain"/>
    <property type="match status" value="1"/>
</dbReference>
<name>A0A0D5NNV9_9BACL</name>
<evidence type="ECO:0000313" key="1">
    <source>
        <dbReference type="EMBL" id="AJY76677.1"/>
    </source>
</evidence>
<protein>
    <recommendedName>
        <fullName evidence="3">GyrI-like small molecule binding domain-containing protein</fullName>
    </recommendedName>
</protein>
<dbReference type="SUPFAM" id="SSF55136">
    <property type="entry name" value="Probable bacterial effector-binding domain"/>
    <property type="match status" value="1"/>
</dbReference>